<feature type="region of interest" description="Disordered" evidence="1">
    <location>
        <begin position="172"/>
        <end position="194"/>
    </location>
</feature>
<feature type="compositionally biased region" description="Acidic residues" evidence="1">
    <location>
        <begin position="321"/>
        <end position="342"/>
    </location>
</feature>
<feature type="compositionally biased region" description="Basic and acidic residues" evidence="1">
    <location>
        <begin position="258"/>
        <end position="270"/>
    </location>
</feature>
<proteinExistence type="predicted"/>
<dbReference type="Proteomes" id="UP000233551">
    <property type="component" value="Unassembled WGS sequence"/>
</dbReference>
<comment type="caution">
    <text evidence="2">The sequence shown here is derived from an EMBL/GenBank/DDBJ whole genome shotgun (WGS) entry which is preliminary data.</text>
</comment>
<sequence length="435" mass="49340">MVQASNSDRLVHKMEQKGKIAAISQAAPACIFRPTSPNYDEQFLHLGQFTDGDGRHTHAFKIPSPTDRDERGNSNSVTRGEVVLNEQSENAVSQNRVLSSIGTKVDDLTSKVNQLDRKLDRHHQETQSLLRTLQKRLKEIQDTLPVSYFHIDLDRKEEEIRKLKNQIAILSGTQAPSPPTSPTTSLFNFLEGPLGERTRPARLSLFSPSKEEQQPRKATLVELREKARQAAEVVKRRAERKKEVYETPPGLIPSASRPPREEKEKKNGDSEKEEEEEEEEETREAFMVFPKENPLSSFLKEQCKDNQMLVKDEASDSISKEEEEEDSEASLEESEGSWETEDSYPPVKMMGRGDGADSDEAKSKMADSPPPVAAAEPSRGNLVFTLNDIPYSRWPDKLQEFLAYLNTRALTIQNNHELMSEFVSQFAGTLRNWWT</sequence>
<evidence type="ECO:0000256" key="1">
    <source>
        <dbReference type="SAM" id="MobiDB-lite"/>
    </source>
</evidence>
<feature type="compositionally biased region" description="Basic and acidic residues" evidence="1">
    <location>
        <begin position="234"/>
        <end position="245"/>
    </location>
</feature>
<dbReference type="AlphaFoldDB" id="A0A2I0HXG3"/>
<organism evidence="2 3">
    <name type="scientific">Punica granatum</name>
    <name type="common">Pomegranate</name>
    <dbReference type="NCBI Taxonomy" id="22663"/>
    <lineage>
        <taxon>Eukaryota</taxon>
        <taxon>Viridiplantae</taxon>
        <taxon>Streptophyta</taxon>
        <taxon>Embryophyta</taxon>
        <taxon>Tracheophyta</taxon>
        <taxon>Spermatophyta</taxon>
        <taxon>Magnoliopsida</taxon>
        <taxon>eudicotyledons</taxon>
        <taxon>Gunneridae</taxon>
        <taxon>Pentapetalae</taxon>
        <taxon>rosids</taxon>
        <taxon>malvids</taxon>
        <taxon>Myrtales</taxon>
        <taxon>Lythraceae</taxon>
        <taxon>Punica</taxon>
    </lineage>
</organism>
<feature type="region of interest" description="Disordered" evidence="1">
    <location>
        <begin position="234"/>
        <end position="300"/>
    </location>
</feature>
<evidence type="ECO:0000313" key="3">
    <source>
        <dbReference type="Proteomes" id="UP000233551"/>
    </source>
</evidence>
<feature type="region of interest" description="Disordered" evidence="1">
    <location>
        <begin position="312"/>
        <end position="376"/>
    </location>
</feature>
<accession>A0A2I0HXG3</accession>
<reference evidence="2 3" key="1">
    <citation type="submission" date="2017-11" db="EMBL/GenBank/DDBJ databases">
        <title>De-novo sequencing of pomegranate (Punica granatum L.) genome.</title>
        <authorList>
            <person name="Akparov Z."/>
            <person name="Amiraslanov A."/>
            <person name="Hajiyeva S."/>
            <person name="Abbasov M."/>
            <person name="Kaur K."/>
            <person name="Hamwieh A."/>
            <person name="Solovyev V."/>
            <person name="Salamov A."/>
            <person name="Braich B."/>
            <person name="Kosarev P."/>
            <person name="Mahmoud A."/>
            <person name="Hajiyev E."/>
            <person name="Babayeva S."/>
            <person name="Izzatullayeva V."/>
            <person name="Mammadov A."/>
            <person name="Mammadov A."/>
            <person name="Sharifova S."/>
            <person name="Ojaghi J."/>
            <person name="Eynullazada K."/>
            <person name="Bayramov B."/>
            <person name="Abdulazimova A."/>
            <person name="Shahmuradov I."/>
        </authorList>
    </citation>
    <scope>NUCLEOTIDE SEQUENCE [LARGE SCALE GENOMIC DNA]</scope>
    <source>
        <strain evidence="3">cv. AG2017</strain>
        <tissue evidence="2">Leaf</tissue>
    </source>
</reference>
<feature type="region of interest" description="Disordered" evidence="1">
    <location>
        <begin position="55"/>
        <end position="76"/>
    </location>
</feature>
<name>A0A2I0HXG3_PUNGR</name>
<evidence type="ECO:0000313" key="2">
    <source>
        <dbReference type="EMBL" id="PKI36378.1"/>
    </source>
</evidence>
<keyword evidence="3" id="KW-1185">Reference proteome</keyword>
<protein>
    <submittedName>
        <fullName evidence="2">Uncharacterized protein</fullName>
    </submittedName>
</protein>
<feature type="compositionally biased region" description="Acidic residues" evidence="1">
    <location>
        <begin position="271"/>
        <end position="282"/>
    </location>
</feature>
<gene>
    <name evidence="2" type="ORF">CRG98_043230</name>
</gene>
<dbReference type="EMBL" id="PGOL01004882">
    <property type="protein sequence ID" value="PKI36378.1"/>
    <property type="molecule type" value="Genomic_DNA"/>
</dbReference>